<dbReference type="Gene3D" id="3.30.420.10">
    <property type="entry name" value="Ribonuclease H-like superfamily/Ribonuclease H"/>
    <property type="match status" value="1"/>
</dbReference>
<dbReference type="InterPro" id="IPR012337">
    <property type="entry name" value="RNaseH-like_sf"/>
</dbReference>
<dbReference type="InterPro" id="IPR036397">
    <property type="entry name" value="RNaseH_sf"/>
</dbReference>
<keyword evidence="1" id="KW-0175">Coiled coil</keyword>
<protein>
    <recommendedName>
        <fullName evidence="2">Integrase catalytic domain-containing protein</fullName>
    </recommendedName>
</protein>
<gene>
    <name evidence="3" type="ORF">ES332_D08G171300v1</name>
</gene>
<dbReference type="AlphaFoldDB" id="A0A5D2JW04"/>
<dbReference type="Pfam" id="PF24626">
    <property type="entry name" value="SH3_Tf2-1"/>
    <property type="match status" value="1"/>
</dbReference>
<dbReference type="InterPro" id="IPR056924">
    <property type="entry name" value="SH3_Tf2-1"/>
</dbReference>
<dbReference type="GO" id="GO:0015074">
    <property type="term" value="P:DNA integration"/>
    <property type="evidence" value="ECO:0007669"/>
    <property type="project" value="InterPro"/>
</dbReference>
<dbReference type="InterPro" id="IPR001584">
    <property type="entry name" value="Integrase_cat-core"/>
</dbReference>
<evidence type="ECO:0000313" key="3">
    <source>
        <dbReference type="EMBL" id="TYH58672.1"/>
    </source>
</evidence>
<dbReference type="InterPro" id="IPR050951">
    <property type="entry name" value="Retrovirus_Pol_polyprotein"/>
</dbReference>
<dbReference type="PANTHER" id="PTHR37984">
    <property type="entry name" value="PROTEIN CBG26694"/>
    <property type="match status" value="1"/>
</dbReference>
<organism evidence="3 4">
    <name type="scientific">Gossypium tomentosum</name>
    <name type="common">Hawaiian cotton</name>
    <name type="synonym">Gossypium sandvicense</name>
    <dbReference type="NCBI Taxonomy" id="34277"/>
    <lineage>
        <taxon>Eukaryota</taxon>
        <taxon>Viridiplantae</taxon>
        <taxon>Streptophyta</taxon>
        <taxon>Embryophyta</taxon>
        <taxon>Tracheophyta</taxon>
        <taxon>Spermatophyta</taxon>
        <taxon>Magnoliopsida</taxon>
        <taxon>eudicotyledons</taxon>
        <taxon>Gunneridae</taxon>
        <taxon>Pentapetalae</taxon>
        <taxon>rosids</taxon>
        <taxon>malvids</taxon>
        <taxon>Malvales</taxon>
        <taxon>Malvaceae</taxon>
        <taxon>Malvoideae</taxon>
        <taxon>Gossypium</taxon>
    </lineage>
</organism>
<dbReference type="PROSITE" id="PS50994">
    <property type="entry name" value="INTEGRASE"/>
    <property type="match status" value="1"/>
</dbReference>
<dbReference type="PANTHER" id="PTHR37984:SF5">
    <property type="entry name" value="PROTEIN NYNRIN-LIKE"/>
    <property type="match status" value="1"/>
</dbReference>
<evidence type="ECO:0000256" key="1">
    <source>
        <dbReference type="SAM" id="Coils"/>
    </source>
</evidence>
<dbReference type="EMBL" id="CM017630">
    <property type="protein sequence ID" value="TYH58672.1"/>
    <property type="molecule type" value="Genomic_DNA"/>
</dbReference>
<name>A0A5D2JW04_GOSTO</name>
<reference evidence="3 4" key="1">
    <citation type="submission" date="2019-07" db="EMBL/GenBank/DDBJ databases">
        <title>WGS assembly of Gossypium tomentosum.</title>
        <authorList>
            <person name="Chen Z.J."/>
            <person name="Sreedasyam A."/>
            <person name="Ando A."/>
            <person name="Song Q."/>
            <person name="De L."/>
            <person name="Hulse-Kemp A."/>
            <person name="Ding M."/>
            <person name="Ye W."/>
            <person name="Kirkbride R."/>
            <person name="Jenkins J."/>
            <person name="Plott C."/>
            <person name="Lovell J."/>
            <person name="Lin Y.-M."/>
            <person name="Vaughn R."/>
            <person name="Liu B."/>
            <person name="Li W."/>
            <person name="Simpson S."/>
            <person name="Scheffler B."/>
            <person name="Saski C."/>
            <person name="Grover C."/>
            <person name="Hu G."/>
            <person name="Conover J."/>
            <person name="Carlson J."/>
            <person name="Shu S."/>
            <person name="Boston L."/>
            <person name="Williams M."/>
            <person name="Peterson D."/>
            <person name="Mcgee K."/>
            <person name="Jones D."/>
            <person name="Wendel J."/>
            <person name="Stelly D."/>
            <person name="Grimwood J."/>
            <person name="Schmutz J."/>
        </authorList>
    </citation>
    <scope>NUCLEOTIDE SEQUENCE [LARGE SCALE GENOMIC DNA]</scope>
    <source>
        <strain evidence="3">7179.01</strain>
    </source>
</reference>
<dbReference type="SUPFAM" id="SSF53098">
    <property type="entry name" value="Ribonuclease H-like"/>
    <property type="match status" value="1"/>
</dbReference>
<keyword evidence="4" id="KW-1185">Reference proteome</keyword>
<feature type="domain" description="Integrase catalytic" evidence="2">
    <location>
        <begin position="1"/>
        <end position="119"/>
    </location>
</feature>
<evidence type="ECO:0000313" key="4">
    <source>
        <dbReference type="Proteomes" id="UP000322667"/>
    </source>
</evidence>
<dbReference type="GO" id="GO:0003676">
    <property type="term" value="F:nucleic acid binding"/>
    <property type="evidence" value="ECO:0007669"/>
    <property type="project" value="InterPro"/>
</dbReference>
<dbReference type="InterPro" id="IPR016197">
    <property type="entry name" value="Chromo-like_dom_sf"/>
</dbReference>
<evidence type="ECO:0000259" key="2">
    <source>
        <dbReference type="PROSITE" id="PS50994"/>
    </source>
</evidence>
<feature type="coiled-coil region" evidence="1">
    <location>
        <begin position="131"/>
        <end position="158"/>
    </location>
</feature>
<sequence>MAAVFVQKIICLHGVPVEIVSDRDPRFLSDFWKEIHRLQGTTPSISTAYHPQSDSQTEALNKFVEMYLRCYTSDHPSTWTNMLPWAKFWYNTAYQTAAKMTLFEVLYGRPPPTVARYVRDTSSNALVEAQLVERDQVLRVLKENLRRAQNRMKLLANRSRRDVTFVEGVWVYVKLQPFRQHSIRLQRHHKLSRRYFGPYKVIGRVGEVAYKLELPESAHIHPVFHVSLLKKCLGQPDQQVTPLHLADSTSALILQPTAILEMRSIQRANSLIEQWLVQWDDSSTDEATWEDKAYMLKLFPDLNLKDKVCLDVGGNVVNDPPRQ</sequence>
<proteinExistence type="predicted"/>
<dbReference type="Proteomes" id="UP000322667">
    <property type="component" value="Chromosome D08"/>
</dbReference>
<dbReference type="SUPFAM" id="SSF54160">
    <property type="entry name" value="Chromo domain-like"/>
    <property type="match status" value="1"/>
</dbReference>
<accession>A0A5D2JW04</accession>